<protein>
    <submittedName>
        <fullName evidence="2">Uncharacterized protein</fullName>
    </submittedName>
</protein>
<evidence type="ECO:0000313" key="3">
    <source>
        <dbReference type="Proteomes" id="UP001218788"/>
    </source>
</evidence>
<keyword evidence="1" id="KW-1133">Transmembrane helix</keyword>
<proteinExistence type="predicted"/>
<gene>
    <name evidence="2" type="ORF">OIK42_19500</name>
</gene>
<reference evidence="2 3" key="1">
    <citation type="submission" date="2022-10" db="EMBL/GenBank/DDBJ databases">
        <title>Alteromonas sp. chi3 Genome sequencing.</title>
        <authorList>
            <person name="Park S."/>
        </authorList>
    </citation>
    <scope>NUCLEOTIDE SEQUENCE [LARGE SCALE GENOMIC DNA]</scope>
    <source>
        <strain evidence="3">chi3</strain>
    </source>
</reference>
<evidence type="ECO:0000256" key="1">
    <source>
        <dbReference type="SAM" id="Phobius"/>
    </source>
</evidence>
<feature type="transmembrane region" description="Helical" evidence="1">
    <location>
        <begin position="27"/>
        <end position="45"/>
    </location>
</feature>
<sequence>MVYLLLGLVLMPVLVLATLGGDVTWFAMFAGEVVVVALSFVVKKFSKDKKTIQNRTVNRKHESDHAKDDEFFNYSYSNIYSGLPHLSEDD</sequence>
<dbReference type="EMBL" id="JAQQXP010000004">
    <property type="protein sequence ID" value="MDC8832945.1"/>
    <property type="molecule type" value="Genomic_DNA"/>
</dbReference>
<organism evidence="2 3">
    <name type="scientific">Alteromonas gilva</name>
    <dbReference type="NCBI Taxonomy" id="2987522"/>
    <lineage>
        <taxon>Bacteria</taxon>
        <taxon>Pseudomonadati</taxon>
        <taxon>Pseudomonadota</taxon>
        <taxon>Gammaproteobacteria</taxon>
        <taxon>Alteromonadales</taxon>
        <taxon>Alteromonadaceae</taxon>
        <taxon>Alteromonas/Salinimonas group</taxon>
        <taxon>Alteromonas</taxon>
    </lineage>
</organism>
<accession>A0ABT5L7B2</accession>
<keyword evidence="1" id="KW-0472">Membrane</keyword>
<keyword evidence="1" id="KW-0812">Transmembrane</keyword>
<comment type="caution">
    <text evidence="2">The sequence shown here is derived from an EMBL/GenBank/DDBJ whole genome shotgun (WGS) entry which is preliminary data.</text>
</comment>
<name>A0ABT5L7B2_9ALTE</name>
<evidence type="ECO:0000313" key="2">
    <source>
        <dbReference type="EMBL" id="MDC8832945.1"/>
    </source>
</evidence>
<dbReference type="RefSeq" id="WP_273642846.1">
    <property type="nucleotide sequence ID" value="NZ_JAQQXP010000004.1"/>
</dbReference>
<keyword evidence="3" id="KW-1185">Reference proteome</keyword>
<dbReference type="Proteomes" id="UP001218788">
    <property type="component" value="Unassembled WGS sequence"/>
</dbReference>